<protein>
    <recommendedName>
        <fullName evidence="2">DUF2231 domain-containing protein</fullName>
    </recommendedName>
</protein>
<name>A0A0F9EL69_9ZZZZ</name>
<evidence type="ECO:0008006" key="2">
    <source>
        <dbReference type="Google" id="ProtNLM"/>
    </source>
</evidence>
<organism evidence="1">
    <name type="scientific">marine sediment metagenome</name>
    <dbReference type="NCBI Taxonomy" id="412755"/>
    <lineage>
        <taxon>unclassified sequences</taxon>
        <taxon>metagenomes</taxon>
        <taxon>ecological metagenomes</taxon>
    </lineage>
</organism>
<proteinExistence type="predicted"/>
<sequence length="87" mass="9795">MALHGADWLQTRYIATHPDRFSETNPILGEHPSVGTVNLFFAATTGLHYLISRKLHPEQRKWFQLVSIGVSGGAVARNYNLGVRMEF</sequence>
<gene>
    <name evidence="1" type="ORF">LCGC14_2139060</name>
</gene>
<dbReference type="AlphaFoldDB" id="A0A0F9EL69"/>
<reference evidence="1" key="1">
    <citation type="journal article" date="2015" name="Nature">
        <title>Complex archaea that bridge the gap between prokaryotes and eukaryotes.</title>
        <authorList>
            <person name="Spang A."/>
            <person name="Saw J.H."/>
            <person name="Jorgensen S.L."/>
            <person name="Zaremba-Niedzwiedzka K."/>
            <person name="Martijn J."/>
            <person name="Lind A.E."/>
            <person name="van Eijk R."/>
            <person name="Schleper C."/>
            <person name="Guy L."/>
            <person name="Ettema T.J."/>
        </authorList>
    </citation>
    <scope>NUCLEOTIDE SEQUENCE</scope>
</reference>
<accession>A0A0F9EL69</accession>
<comment type="caution">
    <text evidence="1">The sequence shown here is derived from an EMBL/GenBank/DDBJ whole genome shotgun (WGS) entry which is preliminary data.</text>
</comment>
<dbReference type="EMBL" id="LAZR01027012">
    <property type="protein sequence ID" value="KKL67031.1"/>
    <property type="molecule type" value="Genomic_DNA"/>
</dbReference>
<evidence type="ECO:0000313" key="1">
    <source>
        <dbReference type="EMBL" id="KKL67031.1"/>
    </source>
</evidence>